<dbReference type="RefSeq" id="WP_011394095.1">
    <property type="nucleotide sequence ID" value="NC_007645.1"/>
</dbReference>
<evidence type="ECO:0000256" key="1">
    <source>
        <dbReference type="SAM" id="MobiDB-lite"/>
    </source>
</evidence>
<dbReference type="KEGG" id="hch:HCH_00097"/>
<dbReference type="Proteomes" id="UP000000238">
    <property type="component" value="Chromosome"/>
</dbReference>
<dbReference type="AlphaFoldDB" id="Q2SQQ6"/>
<dbReference type="OrthoDB" id="9937900at2"/>
<dbReference type="InterPro" id="IPR006311">
    <property type="entry name" value="TAT_signal"/>
</dbReference>
<sequence length="120" mass="12674">MSDTTNDVSASTPPQTRESDRRAFLRNAALVTGAASIASFSSAATAATDSGVSRDRKTVSASFDPQYEVSIWDLQNILEQILNQSGCPTCGLVGLDLRLGLDPVVKIQSKIPVNVTLYGG</sequence>
<organism evidence="2 3">
    <name type="scientific">Hahella chejuensis (strain KCTC 2396)</name>
    <dbReference type="NCBI Taxonomy" id="349521"/>
    <lineage>
        <taxon>Bacteria</taxon>
        <taxon>Pseudomonadati</taxon>
        <taxon>Pseudomonadota</taxon>
        <taxon>Gammaproteobacteria</taxon>
        <taxon>Oceanospirillales</taxon>
        <taxon>Hahellaceae</taxon>
        <taxon>Hahella</taxon>
    </lineage>
</organism>
<evidence type="ECO:0000313" key="2">
    <source>
        <dbReference type="EMBL" id="ABC27018.1"/>
    </source>
</evidence>
<gene>
    <name evidence="2" type="ordered locus">HCH_00097</name>
</gene>
<feature type="region of interest" description="Disordered" evidence="1">
    <location>
        <begin position="1"/>
        <end position="21"/>
    </location>
</feature>
<dbReference type="EMBL" id="CP000155">
    <property type="protein sequence ID" value="ABC27018.1"/>
    <property type="molecule type" value="Genomic_DNA"/>
</dbReference>
<proteinExistence type="predicted"/>
<accession>Q2SQQ6</accession>
<keyword evidence="3" id="KW-1185">Reference proteome</keyword>
<evidence type="ECO:0000313" key="3">
    <source>
        <dbReference type="Proteomes" id="UP000000238"/>
    </source>
</evidence>
<feature type="compositionally biased region" description="Polar residues" evidence="1">
    <location>
        <begin position="1"/>
        <end position="16"/>
    </location>
</feature>
<protein>
    <submittedName>
        <fullName evidence="2">Uncharacterized protein</fullName>
    </submittedName>
</protein>
<dbReference type="HOGENOM" id="CLU_2046371_0_0_6"/>
<reference evidence="2 3" key="1">
    <citation type="journal article" date="2005" name="Nucleic Acids Res.">
        <title>Genomic blueprint of Hahella chejuensis, a marine microbe producing an algicidal agent.</title>
        <authorList>
            <person name="Jeong H."/>
            <person name="Yim J.H."/>
            <person name="Lee C."/>
            <person name="Choi S.-H."/>
            <person name="Park Y.K."/>
            <person name="Yoon S.H."/>
            <person name="Hur C.-G."/>
            <person name="Kang H.-Y."/>
            <person name="Kim D."/>
            <person name="Lee H.H."/>
            <person name="Park K.H."/>
            <person name="Park S.-H."/>
            <person name="Park H.-S."/>
            <person name="Lee H.K."/>
            <person name="Oh T.K."/>
            <person name="Kim J.F."/>
        </authorList>
    </citation>
    <scope>NUCLEOTIDE SEQUENCE [LARGE SCALE GENOMIC DNA]</scope>
    <source>
        <strain evidence="2 3">KCTC 2396</strain>
    </source>
</reference>
<dbReference type="eggNOG" id="ENOG502ZN8Y">
    <property type="taxonomic scope" value="Bacteria"/>
</dbReference>
<dbReference type="STRING" id="349521.HCH_00097"/>
<name>Q2SQQ6_HAHCH</name>
<dbReference type="PROSITE" id="PS51318">
    <property type="entry name" value="TAT"/>
    <property type="match status" value="1"/>
</dbReference>